<dbReference type="Gene3D" id="1.20.1050.140">
    <property type="match status" value="1"/>
</dbReference>
<reference evidence="3" key="1">
    <citation type="journal article" date="2020" name="mSystems">
        <title>Genome- and Community-Level Interaction Insights into Carbon Utilization and Element Cycling Functions of Hydrothermarchaeota in Hydrothermal Sediment.</title>
        <authorList>
            <person name="Zhou Z."/>
            <person name="Liu Y."/>
            <person name="Xu W."/>
            <person name="Pan J."/>
            <person name="Luo Z.H."/>
            <person name="Li M."/>
        </authorList>
    </citation>
    <scope>NUCLEOTIDE SEQUENCE [LARGE SCALE GENOMIC DNA]</scope>
    <source>
        <strain evidence="3">SpSt-1182</strain>
    </source>
</reference>
<dbReference type="PANTHER" id="PTHR42947">
    <property type="entry name" value="COB--COM HETERODISULFIDE REDUCTASE SUBUNIT B 1"/>
    <property type="match status" value="1"/>
</dbReference>
<name>A0A7V0T6Z1_UNCW3</name>
<feature type="domain" description="Cysteine-rich" evidence="2">
    <location>
        <begin position="148"/>
        <end position="237"/>
    </location>
</feature>
<keyword evidence="1" id="KW-0560">Oxidoreductase</keyword>
<evidence type="ECO:0000256" key="1">
    <source>
        <dbReference type="ARBA" id="ARBA00023002"/>
    </source>
</evidence>
<gene>
    <name evidence="3" type="ORF">ENN51_07490</name>
</gene>
<evidence type="ECO:0000259" key="2">
    <source>
        <dbReference type="Pfam" id="PF02754"/>
    </source>
</evidence>
<proteinExistence type="predicted"/>
<dbReference type="GO" id="GO:0016491">
    <property type="term" value="F:oxidoreductase activity"/>
    <property type="evidence" value="ECO:0007669"/>
    <property type="project" value="UniProtKB-KW"/>
</dbReference>
<accession>A0A7V0T6Z1</accession>
<evidence type="ECO:0000313" key="3">
    <source>
        <dbReference type="EMBL" id="HDR00107.1"/>
    </source>
</evidence>
<dbReference type="Pfam" id="PF02754">
    <property type="entry name" value="CCG"/>
    <property type="match status" value="2"/>
</dbReference>
<organism evidence="3">
    <name type="scientific">candidate division WOR-3 bacterium</name>
    <dbReference type="NCBI Taxonomy" id="2052148"/>
    <lineage>
        <taxon>Bacteria</taxon>
        <taxon>Bacteria division WOR-3</taxon>
    </lineage>
</organism>
<sequence length="284" mass="31392">MASYAYYPGCTLYTKARELDLSARKALAVLGAELEEMPAWVCCGAIYNTADDDFAGRIGATRNIVRASALGDTLVTLCAACYNVLKRAKARIDDPANAVERERVLNFIDEPYEREVRVVHYLDVLRRDIGWDAVKAKVAKPLAGLKLASYYGCLMVRPAAVLDFDDPEDPQVMDELVRALGAEPVRFDFKTECCGGYLVVNRKDVARESSARVLENARAWGADAVITTCPLCQYNLDRLRDRDGLPVLYFTQLLGLALGLEPDELGFDNCAVDPRPMLAEKGLL</sequence>
<comment type="caution">
    <text evidence="3">The sequence shown here is derived from an EMBL/GenBank/DDBJ whole genome shotgun (WGS) entry which is preliminary data.</text>
</comment>
<dbReference type="InterPro" id="IPR004017">
    <property type="entry name" value="Cys_rich_dom"/>
</dbReference>
<dbReference type="Proteomes" id="UP000885672">
    <property type="component" value="Unassembled WGS sequence"/>
</dbReference>
<dbReference type="AlphaFoldDB" id="A0A7V0T6Z1"/>
<dbReference type="InterPro" id="IPR051278">
    <property type="entry name" value="HdrB/HdrD_reductase"/>
</dbReference>
<protein>
    <submittedName>
        <fullName evidence="3">Disulfide reductase</fullName>
    </submittedName>
</protein>
<dbReference type="PANTHER" id="PTHR42947:SF1">
    <property type="entry name" value="COB--COM HETERODISULFIDE REDUCTASE SUBUNIT B 1"/>
    <property type="match status" value="1"/>
</dbReference>
<dbReference type="EMBL" id="DSBX01000277">
    <property type="protein sequence ID" value="HDR00107.1"/>
    <property type="molecule type" value="Genomic_DNA"/>
</dbReference>
<feature type="domain" description="Cysteine-rich" evidence="2">
    <location>
        <begin position="4"/>
        <end position="86"/>
    </location>
</feature>